<evidence type="ECO:0000313" key="7">
    <source>
        <dbReference type="Ensembl" id="ENSSLUP00000006974.1"/>
    </source>
</evidence>
<dbReference type="Proteomes" id="UP000694568">
    <property type="component" value="Unplaced"/>
</dbReference>
<keyword evidence="4" id="KW-1015">Disulfide bond</keyword>
<evidence type="ECO:0000256" key="2">
    <source>
        <dbReference type="ARBA" id="ARBA00008415"/>
    </source>
</evidence>
<dbReference type="FunFam" id="4.10.410.10:FF:000020">
    <property type="entry name" value="Collagen, type VI, alpha 3"/>
    <property type="match status" value="1"/>
</dbReference>
<comment type="similarity">
    <text evidence="2">Belongs to the venom Kunitz-type family.</text>
</comment>
<dbReference type="AlphaFoldDB" id="A0A8C9XC21"/>
<dbReference type="InterPro" id="IPR002223">
    <property type="entry name" value="Kunitz_BPTI"/>
</dbReference>
<dbReference type="Ensembl" id="ENSSLUT00000007150.1">
    <property type="protein sequence ID" value="ENSSLUP00000006974.1"/>
    <property type="gene ID" value="ENSSLUG00000003129.1"/>
</dbReference>
<dbReference type="PROSITE" id="PS50279">
    <property type="entry name" value="BPTI_KUNITZ_2"/>
    <property type="match status" value="1"/>
</dbReference>
<name>A0A8C9XC21_SANLU</name>
<evidence type="ECO:0000313" key="8">
    <source>
        <dbReference type="Proteomes" id="UP000694568"/>
    </source>
</evidence>
<feature type="domain" description="BPTI/Kunitz inhibitor" evidence="6">
    <location>
        <begin position="29"/>
        <end position="74"/>
    </location>
</feature>
<reference evidence="7" key="1">
    <citation type="submission" date="2025-05" db="UniProtKB">
        <authorList>
            <consortium name="Ensembl"/>
        </authorList>
    </citation>
    <scope>IDENTIFICATION</scope>
</reference>
<dbReference type="GO" id="GO:0005615">
    <property type="term" value="C:extracellular space"/>
    <property type="evidence" value="ECO:0007669"/>
    <property type="project" value="TreeGrafter"/>
</dbReference>
<evidence type="ECO:0000256" key="3">
    <source>
        <dbReference type="ARBA" id="ARBA00022525"/>
    </source>
</evidence>
<dbReference type="Pfam" id="PF00014">
    <property type="entry name" value="Kunitz_BPTI"/>
    <property type="match status" value="1"/>
</dbReference>
<dbReference type="Ensembl" id="ENSSLUT00000007185.1">
    <property type="protein sequence ID" value="ENSSLUP00000007007.1"/>
    <property type="gene ID" value="ENSSLUG00000003150.1"/>
</dbReference>
<dbReference type="Gene3D" id="4.10.410.10">
    <property type="entry name" value="Pancreatic trypsin inhibitor Kunitz domain"/>
    <property type="match status" value="1"/>
</dbReference>
<dbReference type="PANTHER" id="PTHR10083:SF217">
    <property type="entry name" value="BOOPHILIN-H2"/>
    <property type="match status" value="1"/>
</dbReference>
<keyword evidence="5" id="KW-0732">Signal</keyword>
<feature type="signal peptide" evidence="5">
    <location>
        <begin position="1"/>
        <end position="25"/>
    </location>
</feature>
<dbReference type="GO" id="GO:0004867">
    <property type="term" value="F:serine-type endopeptidase inhibitor activity"/>
    <property type="evidence" value="ECO:0007669"/>
    <property type="project" value="InterPro"/>
</dbReference>
<comment type="subcellular location">
    <subcellularLocation>
        <location evidence="1">Secreted</location>
    </subcellularLocation>
</comment>
<dbReference type="GeneTree" id="ENSGT01140000283854"/>
<evidence type="ECO:0000259" key="6">
    <source>
        <dbReference type="PROSITE" id="PS50279"/>
    </source>
</evidence>
<sequence>MLSTKLQRKFLIVVSLCYFLYLSLLVEVCDQPPEPGLCDAYIPRYFYNSSSMSCQLFIYGGCNGNQNNFNTEKEYTYINKNFNATHSNRVEINLHVLN</sequence>
<organism evidence="7 8">
    <name type="scientific">Sander lucioperca</name>
    <name type="common">Pike-perch</name>
    <name type="synonym">Perca lucioperca</name>
    <dbReference type="NCBI Taxonomy" id="283035"/>
    <lineage>
        <taxon>Eukaryota</taxon>
        <taxon>Metazoa</taxon>
        <taxon>Chordata</taxon>
        <taxon>Craniata</taxon>
        <taxon>Vertebrata</taxon>
        <taxon>Euteleostomi</taxon>
        <taxon>Actinopterygii</taxon>
        <taxon>Neopterygii</taxon>
        <taxon>Teleostei</taxon>
        <taxon>Neoteleostei</taxon>
        <taxon>Acanthomorphata</taxon>
        <taxon>Eupercaria</taxon>
        <taxon>Perciformes</taxon>
        <taxon>Percoidei</taxon>
        <taxon>Percidae</taxon>
        <taxon>Luciopercinae</taxon>
        <taxon>Sander</taxon>
    </lineage>
</organism>
<feature type="chain" id="PRO_5044682672" description="BPTI/Kunitz inhibitor domain-containing protein" evidence="5">
    <location>
        <begin position="26"/>
        <end position="98"/>
    </location>
</feature>
<dbReference type="InterPro" id="IPR036880">
    <property type="entry name" value="Kunitz_BPTI_sf"/>
</dbReference>
<dbReference type="InterPro" id="IPR050098">
    <property type="entry name" value="TFPI/VKTCI-like"/>
</dbReference>
<dbReference type="SMART" id="SM00131">
    <property type="entry name" value="KU"/>
    <property type="match status" value="1"/>
</dbReference>
<evidence type="ECO:0000256" key="5">
    <source>
        <dbReference type="SAM" id="SignalP"/>
    </source>
</evidence>
<dbReference type="PRINTS" id="PR00759">
    <property type="entry name" value="BASICPTASE"/>
</dbReference>
<accession>A0A8C9XC21</accession>
<evidence type="ECO:0000256" key="1">
    <source>
        <dbReference type="ARBA" id="ARBA00004613"/>
    </source>
</evidence>
<evidence type="ECO:0000256" key="4">
    <source>
        <dbReference type="ARBA" id="ARBA00023157"/>
    </source>
</evidence>
<dbReference type="SUPFAM" id="SSF57362">
    <property type="entry name" value="BPTI-like"/>
    <property type="match status" value="1"/>
</dbReference>
<keyword evidence="3" id="KW-0964">Secreted</keyword>
<protein>
    <recommendedName>
        <fullName evidence="6">BPTI/Kunitz inhibitor domain-containing protein</fullName>
    </recommendedName>
</protein>
<dbReference type="PANTHER" id="PTHR10083">
    <property type="entry name" value="KUNITZ-TYPE PROTEASE INHIBITOR-RELATED"/>
    <property type="match status" value="1"/>
</dbReference>
<proteinExistence type="inferred from homology"/>
<keyword evidence="8" id="KW-1185">Reference proteome</keyword>